<evidence type="ECO:0000313" key="2">
    <source>
        <dbReference type="Proteomes" id="UP001437460"/>
    </source>
</evidence>
<proteinExistence type="predicted"/>
<name>A0ABV1HIZ4_9FIRM</name>
<dbReference type="Proteomes" id="UP001437460">
    <property type="component" value="Unassembled WGS sequence"/>
</dbReference>
<sequence length="221" mass="24636">MLKGEDSMRGNLVITIGRQCGSGGKMIGQKIAEKLGVKCYDRELLTKAAKESGLCEELFETHDEKPTSSFLYSLVMDTYSLGYTTSAYMDMPINHKIFLAQFDTIKKLANEESCVIVGRCADYALADYPNTASVFITGNDEDKLKSIKDLYNVDDAKAKDIMVKTDKKRSSYYNYYSSKKWGDSRSYDMCINSSVLGPDGTADMIIAFAKAKEAQNKEKAE</sequence>
<dbReference type="Gene3D" id="3.40.50.300">
    <property type="entry name" value="P-loop containing nucleotide triphosphate hydrolases"/>
    <property type="match status" value="1"/>
</dbReference>
<gene>
    <name evidence="1" type="ORF">WMO41_03710</name>
</gene>
<protein>
    <submittedName>
        <fullName evidence="1">Cytidylate kinase-like family protein</fullName>
    </submittedName>
</protein>
<organism evidence="1 2">
    <name type="scientific">Ventrimonas faecis</name>
    <dbReference type="NCBI Taxonomy" id="3133170"/>
    <lineage>
        <taxon>Bacteria</taxon>
        <taxon>Bacillati</taxon>
        <taxon>Bacillota</taxon>
        <taxon>Clostridia</taxon>
        <taxon>Lachnospirales</taxon>
        <taxon>Lachnospiraceae</taxon>
        <taxon>Ventrimonas</taxon>
    </lineage>
</organism>
<keyword evidence="2" id="KW-1185">Reference proteome</keyword>
<accession>A0ABV1HIZ4</accession>
<comment type="caution">
    <text evidence="1">The sequence shown here is derived from an EMBL/GenBank/DDBJ whole genome shotgun (WGS) entry which is preliminary data.</text>
</comment>
<dbReference type="Pfam" id="PF13189">
    <property type="entry name" value="Cytidylate_kin2"/>
    <property type="match status" value="1"/>
</dbReference>
<dbReference type="EMBL" id="JBBMFJ010000004">
    <property type="protein sequence ID" value="MEQ2562286.1"/>
    <property type="molecule type" value="Genomic_DNA"/>
</dbReference>
<reference evidence="1 2" key="1">
    <citation type="submission" date="2024-03" db="EMBL/GenBank/DDBJ databases">
        <title>Human intestinal bacterial collection.</title>
        <authorList>
            <person name="Pauvert C."/>
            <person name="Hitch T.C.A."/>
            <person name="Clavel T."/>
        </authorList>
    </citation>
    <scope>NUCLEOTIDE SEQUENCE [LARGE SCALE GENOMIC DNA]</scope>
    <source>
        <strain evidence="1 2">CLA-AP-H27</strain>
    </source>
</reference>
<evidence type="ECO:0000313" key="1">
    <source>
        <dbReference type="EMBL" id="MEQ2562286.1"/>
    </source>
</evidence>
<dbReference type="InterPro" id="IPR027417">
    <property type="entry name" value="P-loop_NTPase"/>
</dbReference>